<feature type="region of interest" description="Disordered" evidence="1">
    <location>
        <begin position="1"/>
        <end position="42"/>
    </location>
</feature>
<reference evidence="2" key="2">
    <citation type="submission" date="2021-02" db="EMBL/GenBank/DDBJ databases">
        <authorList>
            <person name="Kimball J.A."/>
            <person name="Haas M.W."/>
            <person name="Macchietto M."/>
            <person name="Kono T."/>
            <person name="Duquette J."/>
            <person name="Shao M."/>
        </authorList>
    </citation>
    <scope>NUCLEOTIDE SEQUENCE</scope>
    <source>
        <tissue evidence="2">Fresh leaf tissue</tissue>
    </source>
</reference>
<comment type="caution">
    <text evidence="2">The sequence shown here is derived from an EMBL/GenBank/DDBJ whole genome shotgun (WGS) entry which is preliminary data.</text>
</comment>
<evidence type="ECO:0000313" key="3">
    <source>
        <dbReference type="Proteomes" id="UP000729402"/>
    </source>
</evidence>
<protein>
    <submittedName>
        <fullName evidence="2">Uncharacterized protein</fullName>
    </submittedName>
</protein>
<sequence length="103" mass="11912">MYDVTEIELTNMHQDETSFDNELEEDDPDQGEAIDDDGLDEPAPVYQRIDGEISTIPGNLQFLISRREEDMARDRDCQGSEDDIVLEYFSENDRDPMECNDDD</sequence>
<dbReference type="Proteomes" id="UP000729402">
    <property type="component" value="Unassembled WGS sequence"/>
</dbReference>
<dbReference type="AlphaFoldDB" id="A0A8J5WK02"/>
<name>A0A8J5WK02_ZIZPA</name>
<keyword evidence="3" id="KW-1185">Reference proteome</keyword>
<accession>A0A8J5WK02</accession>
<feature type="compositionally biased region" description="Acidic residues" evidence="1">
    <location>
        <begin position="17"/>
        <end position="40"/>
    </location>
</feature>
<organism evidence="2 3">
    <name type="scientific">Zizania palustris</name>
    <name type="common">Northern wild rice</name>
    <dbReference type="NCBI Taxonomy" id="103762"/>
    <lineage>
        <taxon>Eukaryota</taxon>
        <taxon>Viridiplantae</taxon>
        <taxon>Streptophyta</taxon>
        <taxon>Embryophyta</taxon>
        <taxon>Tracheophyta</taxon>
        <taxon>Spermatophyta</taxon>
        <taxon>Magnoliopsida</taxon>
        <taxon>Liliopsida</taxon>
        <taxon>Poales</taxon>
        <taxon>Poaceae</taxon>
        <taxon>BOP clade</taxon>
        <taxon>Oryzoideae</taxon>
        <taxon>Oryzeae</taxon>
        <taxon>Zizaniinae</taxon>
        <taxon>Zizania</taxon>
    </lineage>
</organism>
<dbReference type="EMBL" id="JAAALK010000081">
    <property type="protein sequence ID" value="KAG8090961.1"/>
    <property type="molecule type" value="Genomic_DNA"/>
</dbReference>
<evidence type="ECO:0000313" key="2">
    <source>
        <dbReference type="EMBL" id="KAG8090961.1"/>
    </source>
</evidence>
<proteinExistence type="predicted"/>
<reference evidence="2" key="1">
    <citation type="journal article" date="2021" name="bioRxiv">
        <title>Whole Genome Assembly and Annotation of Northern Wild Rice, Zizania palustris L., Supports a Whole Genome Duplication in the Zizania Genus.</title>
        <authorList>
            <person name="Haas M."/>
            <person name="Kono T."/>
            <person name="Macchietto M."/>
            <person name="Millas R."/>
            <person name="McGilp L."/>
            <person name="Shao M."/>
            <person name="Duquette J."/>
            <person name="Hirsch C.N."/>
            <person name="Kimball J."/>
        </authorList>
    </citation>
    <scope>NUCLEOTIDE SEQUENCE</scope>
    <source>
        <tissue evidence="2">Fresh leaf tissue</tissue>
    </source>
</reference>
<gene>
    <name evidence="2" type="ORF">GUJ93_ZPchr0011g28703</name>
</gene>
<evidence type="ECO:0000256" key="1">
    <source>
        <dbReference type="SAM" id="MobiDB-lite"/>
    </source>
</evidence>